<dbReference type="EMBL" id="JANRMS010000084">
    <property type="protein sequence ID" value="KAJ3547284.1"/>
    <property type="molecule type" value="Genomic_DNA"/>
</dbReference>
<organism evidence="1 2">
    <name type="scientific">Fusarium decemcellulare</name>
    <dbReference type="NCBI Taxonomy" id="57161"/>
    <lineage>
        <taxon>Eukaryota</taxon>
        <taxon>Fungi</taxon>
        <taxon>Dikarya</taxon>
        <taxon>Ascomycota</taxon>
        <taxon>Pezizomycotina</taxon>
        <taxon>Sordariomycetes</taxon>
        <taxon>Hypocreomycetidae</taxon>
        <taxon>Hypocreales</taxon>
        <taxon>Nectriaceae</taxon>
        <taxon>Fusarium</taxon>
        <taxon>Fusarium decemcellulare species complex</taxon>
    </lineage>
</organism>
<reference evidence="1" key="1">
    <citation type="submission" date="2022-08" db="EMBL/GenBank/DDBJ databases">
        <title>Genome Sequence of Fusarium decemcellulare.</title>
        <authorList>
            <person name="Buettner E."/>
        </authorList>
    </citation>
    <scope>NUCLEOTIDE SEQUENCE</scope>
    <source>
        <strain evidence="1">Babe19</strain>
    </source>
</reference>
<name>A0ACC1SVC1_9HYPO</name>
<accession>A0ACC1SVC1</accession>
<evidence type="ECO:0000313" key="2">
    <source>
        <dbReference type="Proteomes" id="UP001148629"/>
    </source>
</evidence>
<comment type="caution">
    <text evidence="1">The sequence shown here is derived from an EMBL/GenBank/DDBJ whole genome shotgun (WGS) entry which is preliminary data.</text>
</comment>
<proteinExistence type="predicted"/>
<keyword evidence="2" id="KW-1185">Reference proteome</keyword>
<sequence length="299" mass="33492">MSHRASDAASVAISTAALIALFKVCLKAFELVCRAKVTSRSMQELVSQINIERHRLAIWGRRWGLSTRSPRDIDHDLGIGGIRQMVQNSLTSIEMVVCDLETIQSKYGLSIATATRPVNGADIIPGDFNLDPTHHSAASRQTWKIRIEDRQRMLEKMKTASYSFNDEEKLSQLAKTISWHVQRLWDLLLAHMMPGIERQLVSEILASVTTESELRLVRSVTEIPSLRQHTDNDLAARDLVRSATEPGASTRRYTMRHRYGTVKTRIPAKDDDPLVIADFLQADLIIGKGQKTATKPGPT</sequence>
<evidence type="ECO:0000313" key="1">
    <source>
        <dbReference type="EMBL" id="KAJ3547284.1"/>
    </source>
</evidence>
<protein>
    <submittedName>
        <fullName evidence="1">Uncharacterized protein</fullName>
    </submittedName>
</protein>
<dbReference type="Proteomes" id="UP001148629">
    <property type="component" value="Unassembled WGS sequence"/>
</dbReference>
<gene>
    <name evidence="1" type="ORF">NM208_g1583</name>
</gene>